<keyword evidence="4" id="KW-0804">Transcription</keyword>
<dbReference type="GO" id="GO:0000976">
    <property type="term" value="F:transcription cis-regulatory region binding"/>
    <property type="evidence" value="ECO:0007669"/>
    <property type="project" value="TreeGrafter"/>
</dbReference>
<dbReference type="OrthoDB" id="5243387at2"/>
<dbReference type="InterPro" id="IPR039538">
    <property type="entry name" value="BetI_C"/>
</dbReference>
<dbReference type="SUPFAM" id="SSF48498">
    <property type="entry name" value="Tetracyclin repressor-like, C-terminal domain"/>
    <property type="match status" value="1"/>
</dbReference>
<dbReference type="AlphaFoldDB" id="A0A1T3NIZ3"/>
<dbReference type="EMBL" id="MWQN01000006">
    <property type="protein sequence ID" value="OPC76561.1"/>
    <property type="molecule type" value="Genomic_DNA"/>
</dbReference>
<evidence type="ECO:0000313" key="7">
    <source>
        <dbReference type="EMBL" id="OPC76561.1"/>
    </source>
</evidence>
<dbReference type="Gene3D" id="1.10.357.10">
    <property type="entry name" value="Tetracycline Repressor, domain 2"/>
    <property type="match status" value="1"/>
</dbReference>
<dbReference type="Pfam" id="PF00440">
    <property type="entry name" value="TetR_N"/>
    <property type="match status" value="1"/>
</dbReference>
<proteinExistence type="predicted"/>
<accession>A0A1T3NIZ3</accession>
<protein>
    <submittedName>
        <fullName evidence="7">TetR family transcriptional regulator</fullName>
    </submittedName>
</protein>
<evidence type="ECO:0000313" key="8">
    <source>
        <dbReference type="Proteomes" id="UP000190037"/>
    </source>
</evidence>
<dbReference type="PRINTS" id="PR00455">
    <property type="entry name" value="HTHTETR"/>
</dbReference>
<organism evidence="7 8">
    <name type="scientific">Embleya scabrispora</name>
    <dbReference type="NCBI Taxonomy" id="159449"/>
    <lineage>
        <taxon>Bacteria</taxon>
        <taxon>Bacillati</taxon>
        <taxon>Actinomycetota</taxon>
        <taxon>Actinomycetes</taxon>
        <taxon>Kitasatosporales</taxon>
        <taxon>Streptomycetaceae</taxon>
        <taxon>Embleya</taxon>
    </lineage>
</organism>
<dbReference type="GO" id="GO:0003700">
    <property type="term" value="F:DNA-binding transcription factor activity"/>
    <property type="evidence" value="ECO:0007669"/>
    <property type="project" value="TreeGrafter"/>
</dbReference>
<dbReference type="Proteomes" id="UP000190037">
    <property type="component" value="Unassembled WGS sequence"/>
</dbReference>
<dbReference type="InterPro" id="IPR050109">
    <property type="entry name" value="HTH-type_TetR-like_transc_reg"/>
</dbReference>
<evidence type="ECO:0000256" key="4">
    <source>
        <dbReference type="ARBA" id="ARBA00023163"/>
    </source>
</evidence>
<dbReference type="RefSeq" id="WP_078982839.1">
    <property type="nucleotide sequence ID" value="NZ_MWQN01000006.1"/>
</dbReference>
<evidence type="ECO:0000256" key="2">
    <source>
        <dbReference type="ARBA" id="ARBA00023015"/>
    </source>
</evidence>
<evidence type="ECO:0000256" key="1">
    <source>
        <dbReference type="ARBA" id="ARBA00022491"/>
    </source>
</evidence>
<keyword evidence="2" id="KW-0805">Transcription regulation</keyword>
<dbReference type="STRING" id="159449.B4N89_47000"/>
<evidence type="ECO:0000256" key="3">
    <source>
        <dbReference type="ARBA" id="ARBA00023125"/>
    </source>
</evidence>
<feature type="DNA-binding region" description="H-T-H motif" evidence="5">
    <location>
        <begin position="26"/>
        <end position="45"/>
    </location>
</feature>
<dbReference type="InterPro" id="IPR009057">
    <property type="entry name" value="Homeodomain-like_sf"/>
</dbReference>
<sequence>MSSRRRLSILETTARLIARNGIRGLRVEELAAEAGVSVGLVYYHFGDRSGLIRHTWEFINERAERYTASDVDPAVDPRGHLEDMLLAELQDVPEVVENSTAWGEFRAGAMFAAELGPSVREALDRWVADAAELIRGAQSLGDASADTSALDAAERLTALIEGLSERWLTGALPVERARDLLRGALDLELGRRERQPATVSD</sequence>
<dbReference type="InterPro" id="IPR001647">
    <property type="entry name" value="HTH_TetR"/>
</dbReference>
<name>A0A1T3NIZ3_9ACTN</name>
<gene>
    <name evidence="7" type="ORF">B4N89_47000</name>
</gene>
<feature type="domain" description="HTH tetR-type" evidence="6">
    <location>
        <begin position="3"/>
        <end position="63"/>
    </location>
</feature>
<dbReference type="InterPro" id="IPR036271">
    <property type="entry name" value="Tet_transcr_reg_TetR-rel_C_sf"/>
</dbReference>
<keyword evidence="3 5" id="KW-0238">DNA-binding</keyword>
<dbReference type="Pfam" id="PF13977">
    <property type="entry name" value="TetR_C_6"/>
    <property type="match status" value="1"/>
</dbReference>
<comment type="caution">
    <text evidence="7">The sequence shown here is derived from an EMBL/GenBank/DDBJ whole genome shotgun (WGS) entry which is preliminary data.</text>
</comment>
<dbReference type="PANTHER" id="PTHR30055:SF234">
    <property type="entry name" value="HTH-TYPE TRANSCRIPTIONAL REGULATOR BETI"/>
    <property type="match status" value="1"/>
</dbReference>
<keyword evidence="8" id="KW-1185">Reference proteome</keyword>
<evidence type="ECO:0000256" key="5">
    <source>
        <dbReference type="PROSITE-ProRule" id="PRU00335"/>
    </source>
</evidence>
<dbReference type="PANTHER" id="PTHR30055">
    <property type="entry name" value="HTH-TYPE TRANSCRIPTIONAL REGULATOR RUTR"/>
    <property type="match status" value="1"/>
</dbReference>
<dbReference type="SUPFAM" id="SSF46689">
    <property type="entry name" value="Homeodomain-like"/>
    <property type="match status" value="1"/>
</dbReference>
<keyword evidence="1" id="KW-0678">Repressor</keyword>
<evidence type="ECO:0000259" key="6">
    <source>
        <dbReference type="PROSITE" id="PS50977"/>
    </source>
</evidence>
<reference evidence="7 8" key="1">
    <citation type="submission" date="2017-03" db="EMBL/GenBank/DDBJ databases">
        <title>Draft genome sequence of Streptomyces scabrisporus NF3, endophyte isolated from Amphipterygium adstringens.</title>
        <authorList>
            <person name="Vazquez M."/>
            <person name="Ceapa C.D."/>
            <person name="Rodriguez Luna D."/>
            <person name="Sanchez Esquivel S."/>
        </authorList>
    </citation>
    <scope>NUCLEOTIDE SEQUENCE [LARGE SCALE GENOMIC DNA]</scope>
    <source>
        <strain evidence="7 8">NF3</strain>
    </source>
</reference>
<dbReference type="PROSITE" id="PS50977">
    <property type="entry name" value="HTH_TETR_2"/>
    <property type="match status" value="1"/>
</dbReference>